<dbReference type="Proteomes" id="UP000200980">
    <property type="component" value="Unassembled WGS sequence"/>
</dbReference>
<protein>
    <submittedName>
        <fullName evidence="1">Uncharacterized protein</fullName>
    </submittedName>
</protein>
<reference evidence="1 2" key="1">
    <citation type="journal article" date="2016" name="PLoS ONE">
        <title>Whole-Genome Sequence Analysis of Bombella intestini LMG 28161T, a Novel Acetic Acid Bacterium Isolated from the Crop of a Red-Tailed Bumble Bee, Bombus lapidarius.</title>
        <authorList>
            <person name="Li L."/>
            <person name="Illeghems K."/>
            <person name="Van Kerrebroeck S."/>
            <person name="Borremans W."/>
            <person name="Cleenwerck I."/>
            <person name="Smagghe G."/>
            <person name="De Vuyst L."/>
            <person name="Vandamme P."/>
        </authorList>
    </citation>
    <scope>NUCLEOTIDE SEQUENCE [LARGE SCALE GENOMIC DNA]</scope>
    <source>
        <strain evidence="1 2">R-52487</strain>
    </source>
</reference>
<dbReference type="AlphaFoldDB" id="A0A1S8GRL9"/>
<comment type="caution">
    <text evidence="1">The sequence shown here is derived from an EMBL/GenBank/DDBJ whole genome shotgun (WGS) entry which is preliminary data.</text>
</comment>
<dbReference type="RefSeq" id="WP_077395437.1">
    <property type="nucleotide sequence ID" value="NZ_JATM01000001.1"/>
</dbReference>
<evidence type="ECO:0000313" key="2">
    <source>
        <dbReference type="Proteomes" id="UP000200980"/>
    </source>
</evidence>
<proteinExistence type="predicted"/>
<dbReference type="EMBL" id="JATM01000001">
    <property type="protein sequence ID" value="OOL19625.1"/>
    <property type="molecule type" value="Genomic_DNA"/>
</dbReference>
<evidence type="ECO:0000313" key="1">
    <source>
        <dbReference type="EMBL" id="OOL19625.1"/>
    </source>
</evidence>
<gene>
    <name evidence="1" type="ORF">AL01_01190</name>
</gene>
<accession>A0A1S8GRL9</accession>
<sequence length="214" mass="22561">MKLQQTSVIAGKPSTVTLVVKDENGNIINDNFDAPPGPSVTLPDNLVTTADLAQMVAGTLQLGANDLRAVGVKWAGAIGAPRLDYGGTGGTDPSLYSHLLGTNQKGNYLCANGNSVAQIVGEAGPLMIQRFSIAGQNPATVSFPVPFAGDNVLVFISTYAETINGTPHFRCVELLEPATRYGCRLSCYDLIARNWENVNFRIDLLAIGPAPSTV</sequence>
<dbReference type="STRING" id="1539051.AL01_01190"/>
<keyword evidence="2" id="KW-1185">Reference proteome</keyword>
<name>A0A1S8GRL9_9PROT</name>
<organism evidence="1 2">
    <name type="scientific">Bombella intestini</name>
    <dbReference type="NCBI Taxonomy" id="1539051"/>
    <lineage>
        <taxon>Bacteria</taxon>
        <taxon>Pseudomonadati</taxon>
        <taxon>Pseudomonadota</taxon>
        <taxon>Alphaproteobacteria</taxon>
        <taxon>Acetobacterales</taxon>
        <taxon>Acetobacteraceae</taxon>
        <taxon>Bombella</taxon>
    </lineage>
</organism>